<dbReference type="InterPro" id="IPR038718">
    <property type="entry name" value="SNF2-like_sf"/>
</dbReference>
<keyword evidence="10" id="KW-0067">ATP-binding</keyword>
<dbReference type="EMBL" id="DS990639">
    <property type="protein sequence ID" value="EGC46413.1"/>
    <property type="molecule type" value="Genomic_DNA"/>
</dbReference>
<dbReference type="GO" id="GO:0005634">
    <property type="term" value="C:nucleus"/>
    <property type="evidence" value="ECO:0007669"/>
    <property type="project" value="TreeGrafter"/>
</dbReference>
<evidence type="ECO:0000256" key="7">
    <source>
        <dbReference type="ARBA" id="ARBA00022801"/>
    </source>
</evidence>
<protein>
    <submittedName>
        <fullName evidence="15">SNF2 family helicase</fullName>
    </submittedName>
</protein>
<dbReference type="CDD" id="cd18793">
    <property type="entry name" value="SF2_C_SNF"/>
    <property type="match status" value="1"/>
</dbReference>
<dbReference type="InterPro" id="IPR001650">
    <property type="entry name" value="Helicase_C-like"/>
</dbReference>
<evidence type="ECO:0000256" key="9">
    <source>
        <dbReference type="ARBA" id="ARBA00022833"/>
    </source>
</evidence>
<dbReference type="STRING" id="544711.F0UIL4"/>
<evidence type="ECO:0000256" key="1">
    <source>
        <dbReference type="ARBA" id="ARBA00007025"/>
    </source>
</evidence>
<sequence>MDIHWLSTLCRWPIRPYQIGQFSEMQTLQIDSIRPPANFLSRHVKREETALHLLKKTKTFLMDEVLSDPTDEENSVNSSVTPDTFTSSNPGVETNTSVSENVGDDNAHVSEENDLRISINSPPEILRGKYHSLPGKKPKPGLDFNLPPISKIEDIFDDISINAERNGFSNFLDHIGSRDLRVATMCSGTEAPLLALEMVMASFKKIFGQKFNMRHLFSAEIDPFKQSYIQRNFSPDIIFRDVNELIADEAVTAFGSLRKVPSTLDLLVVGFSCVDFSNMNLYRKTLDEMGESGHTFYGVLRYTQRCRPPLMILENVCGAPWGHIKDAFKEIDYHAYHIKVDTKNYYLPQTRERGYMLCIDQTRLETLPPADSKSSAFAKMMKNFERPASSPVTQFLLKNDDPRLLDAIDDISCNTTKDRQAVDWTRYKARHLRYRMREGLGDKRPLTRWQDNGSCQMPDFYWRRWSKVQTERVWDTLDVNYLRSIIRGFDINFKSRIIDLSQGLDRELDQRASGVSGCLTPRGQHFVTSRGGPLLGIEALALQGIPIDRLLLGNDSQRDLNDLAGNAMSSTVVGVAIMSALIVGYQALAPGKTGGSNSKNEEHFITQMQVADNDTVELVPVHSGDEIVLSTHEVFEIGKRSSRMCICEGQALTKRTDMLICLKCGFTACKSCGRNPPHVYCPIPKDELNARVSPINFETQLKQKLPMRLQVNGLSLALYRELKQDDLPVDVSSTWDDFFKVLLPALGDELRFQGVTRKRSWTITYKGSLSVLKFVCSSTRLQWSLYLKPPKDEPSNSPLRQVLRYPIASMTPPGKNILNGIWHITSPISSCFDIFVSGKGNALPSIGSRAGLKRSHFADAKVWSQINISATDAAVQNLEFDIRGEYELLQDCGAASGSLHRKMVSGCGPPVYFFLDPTDIGPAEFDSWVFALGHDRLDIGEARIIIAELRPNWDSCTLSNEPESVRCWFRKTTTTDMVSLDIYSPSPFYQTTTPKIIATSIGSKCLNSYVPMLVSSIPATGAELSSEPGTWKVSNLMESPAVLRKLSWLLQPASSVKQFNEWTGICLDNEECGKECDICAPRKPRLIWALDEKDRIYGYEDPEDAAVYEQSIKKRPATFLGFTRFSHDSILQVKLCLNVITLIHQARGKLAKKEQVSQVSLEWRLCIDNVGFLRQRLPMLKEQNNKGDIESTQPPGFKFFNLRPEQLRSLTWMKEQEDMVQPFQEEEVVEAMLPAINWRAEAKATVKHFVRGGILGDDVGYGKTAITLGLIDYQFTKDVKNVPRFVKGAIPIKATLIVVPHHLIDQWSREITKFLGKKYNVLEIKSIASLRSLTILRLEIADIVLLSTSVIRGASYYERMELFAATSAVPKGDGRIFDEWLSDATAAVRDHVDLLLTKGPEVVLHNMVQKQADFRNSGVFSRFQPSKRLKGRKFQDHLLNLKEKMQKINNDSVAMHETVNDTETKLNIVQSKLQNKKRKTMEYDRGNEPDIANSEATKAPQAKKSKRMSTFGPGSEFDKTFQLLNCNGDWKRMRSPLIHMFEYSRIVIDEFTYSKDRNYSSVLAIPARSKWILSGTPPLNDFADVKSFSPFLGITLGVDDDEREKTENERLRTIQREQTGICTKHLAYDVRANWVDAEQFQPFVTRRSTAWHRRRHNVAQSFLGQFMRKNVPGIDEIPRTEHICPIIIAPRERAAYLELFMQLMSQNLKLRRNGRGLYDSSAMSRNDVILGNSSGPEEALIKCSSHFVPLERVMGKRLIDKTRGIKMDDSARPPSACSDVESGNGKDLKPPVTDLTSLCSSEENARDRQLYDLTIDIIDKLRHAFWLRSKIENTTHFDTLIKHLERNGAGDLGVTSCFRKAIAAARTAQTSEDGQCYYLTAQEKKQNPADIRLEFPKTPSEFISDLNTCTDSLRRLLEEALVRVRAARLFVVVRAFQDRQPEDVFACSSCFRRLTNLTSLTILGECGHAFCEACIETARVEETCRLPACSGGAEAFRMINYSDIAFINNRLTDNNANGKKWQEYGGTKLLELTRLVQDTERIAEDEQVLLFIQFPDLMEAASAALQKANIPHLMISVNDRTSSSKIAEFQTRAEKVESKVLILHLGDVSASGLNLQNANHVIFFHPLFTKSQYDYNSGMAQAIGRSRRYGQQKHVHIYHFLALKTIEVNIFEQRRRERLVKRDGGFLSLSSDDVLLPTDEVEMREPLFFKAEFFRLLVLVTSSLSIDIWDRGISGVSLR</sequence>
<evidence type="ECO:0000256" key="11">
    <source>
        <dbReference type="PROSITE-ProRule" id="PRU00175"/>
    </source>
</evidence>
<dbReference type="Pfam" id="PF00145">
    <property type="entry name" value="DNA_methylase"/>
    <property type="match status" value="1"/>
</dbReference>
<dbReference type="Gene3D" id="3.40.50.150">
    <property type="entry name" value="Vaccinia Virus protein VP39"/>
    <property type="match status" value="1"/>
</dbReference>
<dbReference type="Proteomes" id="UP000008142">
    <property type="component" value="Unassembled WGS sequence"/>
</dbReference>
<dbReference type="InterPro" id="IPR014001">
    <property type="entry name" value="Helicase_ATP-bd"/>
</dbReference>
<dbReference type="InterPro" id="IPR027417">
    <property type="entry name" value="P-loop_NTPase"/>
</dbReference>
<keyword evidence="4" id="KW-0479">Metal-binding</keyword>
<gene>
    <name evidence="15" type="ORF">HCEG_05628</name>
</gene>
<feature type="region of interest" description="Disordered" evidence="12">
    <location>
        <begin position="69"/>
        <end position="111"/>
    </location>
</feature>
<keyword evidence="5" id="KW-0547">Nucleotide-binding</keyword>
<evidence type="ECO:0000256" key="10">
    <source>
        <dbReference type="ARBA" id="ARBA00022840"/>
    </source>
</evidence>
<dbReference type="GO" id="GO:0004386">
    <property type="term" value="F:helicase activity"/>
    <property type="evidence" value="ECO:0007669"/>
    <property type="project" value="UniProtKB-KW"/>
</dbReference>
<name>F0UIL4_AJEC8</name>
<dbReference type="Gene3D" id="3.40.50.10810">
    <property type="entry name" value="Tandem AAA-ATPase domain"/>
    <property type="match status" value="1"/>
</dbReference>
<feature type="domain" description="Helicase C-terminal" evidence="14">
    <location>
        <begin position="2031"/>
        <end position="2202"/>
    </location>
</feature>
<dbReference type="PANTHER" id="PTHR45626">
    <property type="entry name" value="TRANSCRIPTION TERMINATION FACTOR 2-RELATED"/>
    <property type="match status" value="1"/>
</dbReference>
<evidence type="ECO:0000256" key="2">
    <source>
        <dbReference type="ARBA" id="ARBA00022603"/>
    </source>
</evidence>
<evidence type="ECO:0000259" key="13">
    <source>
        <dbReference type="PROSITE" id="PS50089"/>
    </source>
</evidence>
<dbReference type="PROSITE" id="PS00518">
    <property type="entry name" value="ZF_RING_1"/>
    <property type="match status" value="1"/>
</dbReference>
<dbReference type="SMART" id="SM00487">
    <property type="entry name" value="DEXDc"/>
    <property type="match status" value="1"/>
</dbReference>
<accession>F0UIL4</accession>
<dbReference type="SUPFAM" id="SSF53335">
    <property type="entry name" value="S-adenosyl-L-methionine-dependent methyltransferases"/>
    <property type="match status" value="1"/>
</dbReference>
<feature type="region of interest" description="Disordered" evidence="12">
    <location>
        <begin position="1766"/>
        <end position="1792"/>
    </location>
</feature>
<dbReference type="GO" id="GO:0008270">
    <property type="term" value="F:zinc ion binding"/>
    <property type="evidence" value="ECO:0007669"/>
    <property type="project" value="UniProtKB-KW"/>
</dbReference>
<dbReference type="PROSITE" id="PS51194">
    <property type="entry name" value="HELICASE_CTER"/>
    <property type="match status" value="1"/>
</dbReference>
<organism evidence="16">
    <name type="scientific">Ajellomyces capsulatus (strain H88)</name>
    <name type="common">Darling's disease fungus</name>
    <name type="synonym">Histoplasma capsulatum</name>
    <dbReference type="NCBI Taxonomy" id="544711"/>
    <lineage>
        <taxon>Eukaryota</taxon>
        <taxon>Fungi</taxon>
        <taxon>Dikarya</taxon>
        <taxon>Ascomycota</taxon>
        <taxon>Pezizomycotina</taxon>
        <taxon>Eurotiomycetes</taxon>
        <taxon>Eurotiomycetidae</taxon>
        <taxon>Onygenales</taxon>
        <taxon>Ajellomycetaceae</taxon>
        <taxon>Histoplasma</taxon>
    </lineage>
</organism>
<evidence type="ECO:0000256" key="4">
    <source>
        <dbReference type="ARBA" id="ARBA00022723"/>
    </source>
</evidence>
<evidence type="ECO:0000256" key="3">
    <source>
        <dbReference type="ARBA" id="ARBA00022679"/>
    </source>
</evidence>
<feature type="domain" description="RING-type" evidence="13">
    <location>
        <begin position="1947"/>
        <end position="1984"/>
    </location>
</feature>
<evidence type="ECO:0000256" key="5">
    <source>
        <dbReference type="ARBA" id="ARBA00022741"/>
    </source>
</evidence>
<dbReference type="InterPro" id="IPR001525">
    <property type="entry name" value="C5_MeTfrase"/>
</dbReference>
<evidence type="ECO:0000256" key="12">
    <source>
        <dbReference type="SAM" id="MobiDB-lite"/>
    </source>
</evidence>
<feature type="compositionally biased region" description="Polar residues" evidence="12">
    <location>
        <begin position="75"/>
        <end position="100"/>
    </location>
</feature>
<dbReference type="GO" id="GO:0008168">
    <property type="term" value="F:methyltransferase activity"/>
    <property type="evidence" value="ECO:0007669"/>
    <property type="project" value="UniProtKB-KW"/>
</dbReference>
<dbReference type="HOGENOM" id="CLU_000796_0_0_1"/>
<dbReference type="PANTHER" id="PTHR45626:SF26">
    <property type="entry name" value="FAMILY HELICASE, PUTATIVE (AFU_ORTHOLOGUE AFUA_2G09120)-RELATED"/>
    <property type="match status" value="1"/>
</dbReference>
<evidence type="ECO:0000313" key="15">
    <source>
        <dbReference type="EMBL" id="EGC46413.1"/>
    </source>
</evidence>
<dbReference type="InterPro" id="IPR050628">
    <property type="entry name" value="SNF2_RAD54_helicase_TF"/>
</dbReference>
<dbReference type="InterPro" id="IPR013083">
    <property type="entry name" value="Znf_RING/FYVE/PHD"/>
</dbReference>
<evidence type="ECO:0000259" key="14">
    <source>
        <dbReference type="PROSITE" id="PS51194"/>
    </source>
</evidence>
<keyword evidence="7" id="KW-0378">Hydrolase</keyword>
<keyword evidence="2" id="KW-0489">Methyltransferase</keyword>
<evidence type="ECO:0000313" key="16">
    <source>
        <dbReference type="Proteomes" id="UP000008142"/>
    </source>
</evidence>
<keyword evidence="8 15" id="KW-0347">Helicase</keyword>
<dbReference type="InterPro" id="IPR049730">
    <property type="entry name" value="SNF2/RAD54-like_C"/>
</dbReference>
<dbReference type="InterPro" id="IPR029063">
    <property type="entry name" value="SAM-dependent_MTases_sf"/>
</dbReference>
<dbReference type="Pfam" id="PF00176">
    <property type="entry name" value="SNF2-rel_dom"/>
    <property type="match status" value="1"/>
</dbReference>
<dbReference type="GO" id="GO:0005524">
    <property type="term" value="F:ATP binding"/>
    <property type="evidence" value="ECO:0007669"/>
    <property type="project" value="UniProtKB-KW"/>
</dbReference>
<dbReference type="OMA" id="SMIPYIT"/>
<dbReference type="Gene3D" id="3.40.50.300">
    <property type="entry name" value="P-loop containing nucleotide triphosphate hydrolases"/>
    <property type="match status" value="1"/>
</dbReference>
<dbReference type="Pfam" id="PF00271">
    <property type="entry name" value="Helicase_C"/>
    <property type="match status" value="1"/>
</dbReference>
<comment type="similarity">
    <text evidence="1">Belongs to the SNF2/RAD54 helicase family.</text>
</comment>
<evidence type="ECO:0000256" key="8">
    <source>
        <dbReference type="ARBA" id="ARBA00022806"/>
    </source>
</evidence>
<reference evidence="16" key="1">
    <citation type="submission" date="2008-07" db="EMBL/GenBank/DDBJ databases">
        <title>Annotation of Ajellomyces capsulatus strain H88.</title>
        <authorList>
            <person name="Champion M."/>
            <person name="Cuomo C."/>
            <person name="Ma L.-J."/>
            <person name="Henn M.R."/>
            <person name="Sil A."/>
            <person name="Goldman B."/>
            <person name="Young S.K."/>
            <person name="Kodira C.D."/>
            <person name="Zeng Q."/>
            <person name="Koehrsen M."/>
            <person name="Alvarado L."/>
            <person name="Berlin A."/>
            <person name="Borenstein D."/>
            <person name="Chen Z."/>
            <person name="Engels R."/>
            <person name="Freedman E."/>
            <person name="Gellesch M."/>
            <person name="Goldberg J."/>
            <person name="Griggs A."/>
            <person name="Gujja S."/>
            <person name="Heiman D."/>
            <person name="Hepburn T."/>
            <person name="Howarth C."/>
            <person name="Jen D."/>
            <person name="Larson L."/>
            <person name="Lewis B."/>
            <person name="Mehta T."/>
            <person name="Park D."/>
            <person name="Pearson M."/>
            <person name="Roberts A."/>
            <person name="Saif S."/>
            <person name="Shea T."/>
            <person name="Shenoy N."/>
            <person name="Sisk P."/>
            <person name="Stolte C."/>
            <person name="Sykes S."/>
            <person name="Walk T."/>
            <person name="White J."/>
            <person name="Yandava C."/>
            <person name="Klein B."/>
            <person name="McEwen J.G."/>
            <person name="Puccia R."/>
            <person name="Goldman G.H."/>
            <person name="Felipe M.S."/>
            <person name="Nino-Vega G."/>
            <person name="San-Blas G."/>
            <person name="Taylor J."/>
            <person name="Mendoza L."/>
            <person name="Galagan J."/>
            <person name="Nusbaum C."/>
            <person name="Birren B."/>
        </authorList>
    </citation>
    <scope>NUCLEOTIDE SEQUENCE [LARGE SCALE GENOMIC DNA]</scope>
    <source>
        <strain evidence="16">H88</strain>
    </source>
</reference>
<dbReference type="GO" id="GO:0016787">
    <property type="term" value="F:hydrolase activity"/>
    <property type="evidence" value="ECO:0007669"/>
    <property type="project" value="UniProtKB-KW"/>
</dbReference>
<evidence type="ECO:0000256" key="6">
    <source>
        <dbReference type="ARBA" id="ARBA00022771"/>
    </source>
</evidence>
<dbReference type="VEuPathDB" id="FungiDB:I7I53_05422"/>
<keyword evidence="3" id="KW-0808">Transferase</keyword>
<dbReference type="GO" id="GO:0008094">
    <property type="term" value="F:ATP-dependent activity, acting on DNA"/>
    <property type="evidence" value="ECO:0007669"/>
    <property type="project" value="TreeGrafter"/>
</dbReference>
<dbReference type="OrthoDB" id="423221at2759"/>
<dbReference type="GO" id="GO:0006281">
    <property type="term" value="P:DNA repair"/>
    <property type="evidence" value="ECO:0007669"/>
    <property type="project" value="TreeGrafter"/>
</dbReference>
<dbReference type="PROSITE" id="PS50089">
    <property type="entry name" value="ZF_RING_2"/>
    <property type="match status" value="1"/>
</dbReference>
<dbReference type="SUPFAM" id="SSF52540">
    <property type="entry name" value="P-loop containing nucleoside triphosphate hydrolases"/>
    <property type="match status" value="2"/>
</dbReference>
<dbReference type="InterPro" id="IPR017907">
    <property type="entry name" value="Znf_RING_CS"/>
</dbReference>
<dbReference type="InterPro" id="IPR000330">
    <property type="entry name" value="SNF2_N"/>
</dbReference>
<dbReference type="InterPro" id="IPR001841">
    <property type="entry name" value="Znf_RING"/>
</dbReference>
<dbReference type="Gene3D" id="3.30.40.10">
    <property type="entry name" value="Zinc/RING finger domain, C3HC4 (zinc finger)"/>
    <property type="match status" value="1"/>
</dbReference>
<dbReference type="GO" id="GO:0032259">
    <property type="term" value="P:methylation"/>
    <property type="evidence" value="ECO:0007669"/>
    <property type="project" value="UniProtKB-KW"/>
</dbReference>
<feature type="region of interest" description="Disordered" evidence="12">
    <location>
        <begin position="1476"/>
        <end position="1511"/>
    </location>
</feature>
<keyword evidence="9" id="KW-0862">Zinc</keyword>
<proteinExistence type="inferred from homology"/>
<keyword evidence="6 11" id="KW-0863">Zinc-finger</keyword>